<sequence>MAARDQTTSAE</sequence>
<proteinExistence type="predicted"/>
<evidence type="ECO:0000313" key="1">
    <source>
        <dbReference type="EMBL" id="JAH31353.1"/>
    </source>
</evidence>
<reference evidence="1" key="1">
    <citation type="submission" date="2014-11" db="EMBL/GenBank/DDBJ databases">
        <authorList>
            <person name="Amaro Gonzalez C."/>
        </authorList>
    </citation>
    <scope>NUCLEOTIDE SEQUENCE</scope>
</reference>
<reference evidence="1" key="2">
    <citation type="journal article" date="2015" name="Fish Shellfish Immunol.">
        <title>Early steps in the European eel (Anguilla anguilla)-Vibrio vulnificus interaction in the gills: Role of the RtxA13 toxin.</title>
        <authorList>
            <person name="Callol A."/>
            <person name="Pajuelo D."/>
            <person name="Ebbesson L."/>
            <person name="Teles M."/>
            <person name="MacKenzie S."/>
            <person name="Amaro C."/>
        </authorList>
    </citation>
    <scope>NUCLEOTIDE SEQUENCE</scope>
</reference>
<dbReference type="EMBL" id="GBXM01065609">
    <property type="protein sequence ID" value="JAH42968.1"/>
    <property type="molecule type" value="Transcribed_RNA"/>
</dbReference>
<accession>A0A0E9RSW1</accession>
<name>A0A0E9RSW1_ANGAN</name>
<organism evidence="1">
    <name type="scientific">Anguilla anguilla</name>
    <name type="common">European freshwater eel</name>
    <name type="synonym">Muraena anguilla</name>
    <dbReference type="NCBI Taxonomy" id="7936"/>
    <lineage>
        <taxon>Eukaryota</taxon>
        <taxon>Metazoa</taxon>
        <taxon>Chordata</taxon>
        <taxon>Craniata</taxon>
        <taxon>Vertebrata</taxon>
        <taxon>Euteleostomi</taxon>
        <taxon>Actinopterygii</taxon>
        <taxon>Neopterygii</taxon>
        <taxon>Teleostei</taxon>
        <taxon>Anguilliformes</taxon>
        <taxon>Anguillidae</taxon>
        <taxon>Anguilla</taxon>
    </lineage>
</organism>
<dbReference type="EMBL" id="GBXM01077224">
    <property type="protein sequence ID" value="JAH31353.1"/>
    <property type="molecule type" value="Transcribed_RNA"/>
</dbReference>
<protein>
    <submittedName>
        <fullName evidence="1">Uncharacterized protein</fullName>
    </submittedName>
</protein>